<proteinExistence type="predicted"/>
<feature type="region of interest" description="Disordered" evidence="1">
    <location>
        <begin position="105"/>
        <end position="124"/>
    </location>
</feature>
<dbReference type="Proteomes" id="UP001289374">
    <property type="component" value="Unassembled WGS sequence"/>
</dbReference>
<evidence type="ECO:0000313" key="3">
    <source>
        <dbReference type="Proteomes" id="UP001289374"/>
    </source>
</evidence>
<dbReference type="Pfam" id="PF08284">
    <property type="entry name" value="RVP_2"/>
    <property type="match status" value="1"/>
</dbReference>
<organism evidence="2 3">
    <name type="scientific">Sesamum angolense</name>
    <dbReference type="NCBI Taxonomy" id="2727404"/>
    <lineage>
        <taxon>Eukaryota</taxon>
        <taxon>Viridiplantae</taxon>
        <taxon>Streptophyta</taxon>
        <taxon>Embryophyta</taxon>
        <taxon>Tracheophyta</taxon>
        <taxon>Spermatophyta</taxon>
        <taxon>Magnoliopsida</taxon>
        <taxon>eudicotyledons</taxon>
        <taxon>Gunneridae</taxon>
        <taxon>Pentapetalae</taxon>
        <taxon>asterids</taxon>
        <taxon>lamiids</taxon>
        <taxon>Lamiales</taxon>
        <taxon>Pedaliaceae</taxon>
        <taxon>Sesamum</taxon>
    </lineage>
</organism>
<dbReference type="AlphaFoldDB" id="A0AAE2BTU4"/>
<keyword evidence="3" id="KW-1185">Reference proteome</keyword>
<gene>
    <name evidence="2" type="ORF">Sango_1573600</name>
</gene>
<evidence type="ECO:0000313" key="2">
    <source>
        <dbReference type="EMBL" id="KAK4397370.1"/>
    </source>
</evidence>
<reference evidence="2" key="2">
    <citation type="journal article" date="2024" name="Plant">
        <title>Genomic evolution and insights into agronomic trait innovations of Sesamum species.</title>
        <authorList>
            <person name="Miao H."/>
            <person name="Wang L."/>
            <person name="Qu L."/>
            <person name="Liu H."/>
            <person name="Sun Y."/>
            <person name="Le M."/>
            <person name="Wang Q."/>
            <person name="Wei S."/>
            <person name="Zheng Y."/>
            <person name="Lin W."/>
            <person name="Duan Y."/>
            <person name="Cao H."/>
            <person name="Xiong S."/>
            <person name="Wang X."/>
            <person name="Wei L."/>
            <person name="Li C."/>
            <person name="Ma Q."/>
            <person name="Ju M."/>
            <person name="Zhao R."/>
            <person name="Li G."/>
            <person name="Mu C."/>
            <person name="Tian Q."/>
            <person name="Mei H."/>
            <person name="Zhang T."/>
            <person name="Gao T."/>
            <person name="Zhang H."/>
        </authorList>
    </citation>
    <scope>NUCLEOTIDE SEQUENCE</scope>
    <source>
        <strain evidence="2">K16</strain>
    </source>
</reference>
<comment type="caution">
    <text evidence="2">The sequence shown here is derived from an EMBL/GenBank/DDBJ whole genome shotgun (WGS) entry which is preliminary data.</text>
</comment>
<evidence type="ECO:0008006" key="4">
    <source>
        <dbReference type="Google" id="ProtNLM"/>
    </source>
</evidence>
<reference evidence="2" key="1">
    <citation type="submission" date="2020-06" db="EMBL/GenBank/DDBJ databases">
        <authorList>
            <person name="Li T."/>
            <person name="Hu X."/>
            <person name="Zhang T."/>
            <person name="Song X."/>
            <person name="Zhang H."/>
            <person name="Dai N."/>
            <person name="Sheng W."/>
            <person name="Hou X."/>
            <person name="Wei L."/>
        </authorList>
    </citation>
    <scope>NUCLEOTIDE SEQUENCE</scope>
    <source>
        <strain evidence="2">K16</strain>
        <tissue evidence="2">Leaf</tissue>
    </source>
</reference>
<name>A0AAE2BTU4_9LAMI</name>
<evidence type="ECO:0000256" key="1">
    <source>
        <dbReference type="SAM" id="MobiDB-lite"/>
    </source>
</evidence>
<accession>A0AAE2BTU4</accession>
<dbReference type="EMBL" id="JACGWL010000008">
    <property type="protein sequence ID" value="KAK4397370.1"/>
    <property type="molecule type" value="Genomic_DNA"/>
</dbReference>
<sequence>MGATEFEGTSNPKVAERWWEKTKDVMNLINCTLENRLKDDQTVAAYELRFAALAKYAPEAVGTQEDCCYRFEKAYNLRLREPGGLKVKVVWGVVGRGIERGKGTNNRYGSHTIGRGTGGVGPQVTPGHTPARIYHMTREETPASSDVISGMDWLAQNKAVVDCYKKEIVIESSGEPRVVFVGDRQVMPICEISAIQARRLMLEGCEAYLANMIDTRMDRPTLQEIPIVVFLGHVIFGDGVMHDPTKVKIVERGSQVEGLVKPRQSWFKMESNLERLKQTLVLTEDEEAEHINISYSADQSMDVNLLGDHRFLICFNHMADRDMALRSCPWAFDRNLVILATVKDEENPMSVQLNWCLFYVHVHGLLLQWMTSKIVESIGNRMGQFLEYDNSNS</sequence>
<protein>
    <recommendedName>
        <fullName evidence="4">DUF4283 domain-containing protein</fullName>
    </recommendedName>
</protein>